<feature type="domain" description="Xylanolytic transcriptional activator regulatory" evidence="8">
    <location>
        <begin position="355"/>
        <end position="442"/>
    </location>
</feature>
<comment type="subcellular location">
    <subcellularLocation>
        <location evidence="1">Nucleus</location>
    </subcellularLocation>
</comment>
<keyword evidence="2" id="KW-0479">Metal-binding</keyword>
<dbReference type="Proteomes" id="UP000242287">
    <property type="component" value="Unassembled WGS sequence"/>
</dbReference>
<accession>A0A2A9P0M5</accession>
<evidence type="ECO:0000256" key="4">
    <source>
        <dbReference type="ARBA" id="ARBA00023163"/>
    </source>
</evidence>
<dbReference type="GO" id="GO:0003677">
    <property type="term" value="F:DNA binding"/>
    <property type="evidence" value="ECO:0007669"/>
    <property type="project" value="InterPro"/>
</dbReference>
<dbReference type="InterPro" id="IPR050815">
    <property type="entry name" value="TF_fung"/>
</dbReference>
<feature type="coiled-coil region" evidence="6">
    <location>
        <begin position="79"/>
        <end position="109"/>
    </location>
</feature>
<dbReference type="PANTHER" id="PTHR47338">
    <property type="entry name" value="ZN(II)2CYS6 TRANSCRIPTION FACTOR (EUROFUNG)-RELATED"/>
    <property type="match status" value="1"/>
</dbReference>
<evidence type="ECO:0000313" key="9">
    <source>
        <dbReference type="EMBL" id="PFH54567.1"/>
    </source>
</evidence>
<dbReference type="InterPro" id="IPR036864">
    <property type="entry name" value="Zn2-C6_fun-type_DNA-bd_sf"/>
</dbReference>
<evidence type="ECO:0000256" key="6">
    <source>
        <dbReference type="SAM" id="Coils"/>
    </source>
</evidence>
<evidence type="ECO:0000256" key="7">
    <source>
        <dbReference type="SAM" id="MobiDB-lite"/>
    </source>
</evidence>
<evidence type="ECO:0000259" key="8">
    <source>
        <dbReference type="SMART" id="SM00906"/>
    </source>
</evidence>
<dbReference type="GO" id="GO:0005634">
    <property type="term" value="C:nucleus"/>
    <property type="evidence" value="ECO:0007669"/>
    <property type="project" value="UniProtKB-SubCell"/>
</dbReference>
<dbReference type="GO" id="GO:0000981">
    <property type="term" value="F:DNA-binding transcription factor activity, RNA polymerase II-specific"/>
    <property type="evidence" value="ECO:0007669"/>
    <property type="project" value="InterPro"/>
</dbReference>
<evidence type="ECO:0000256" key="3">
    <source>
        <dbReference type="ARBA" id="ARBA00023015"/>
    </source>
</evidence>
<feature type="compositionally biased region" description="Polar residues" evidence="7">
    <location>
        <begin position="131"/>
        <end position="153"/>
    </location>
</feature>
<gene>
    <name evidence="9" type="ORF">AMATHDRAFT_78225</name>
</gene>
<proteinExistence type="predicted"/>
<dbReference type="PANTHER" id="PTHR47338:SF29">
    <property type="entry name" value="ZN(2)-C6 FUNGAL-TYPE DOMAIN-CONTAINING PROTEIN"/>
    <property type="match status" value="1"/>
</dbReference>
<dbReference type="OrthoDB" id="39175at2759"/>
<evidence type="ECO:0000256" key="2">
    <source>
        <dbReference type="ARBA" id="ARBA00022723"/>
    </source>
</evidence>
<protein>
    <recommendedName>
        <fullName evidence="8">Xylanolytic transcriptional activator regulatory domain-containing protein</fullName>
    </recommendedName>
</protein>
<dbReference type="AlphaFoldDB" id="A0A2A9P0M5"/>
<keyword evidence="10" id="KW-1185">Reference proteome</keyword>
<dbReference type="InterPro" id="IPR007219">
    <property type="entry name" value="XnlR_reg_dom"/>
</dbReference>
<keyword evidence="5" id="KW-0539">Nucleus</keyword>
<keyword evidence="3" id="KW-0805">Transcription regulation</keyword>
<feature type="region of interest" description="Disordered" evidence="7">
    <location>
        <begin position="125"/>
        <end position="153"/>
    </location>
</feature>
<organism evidence="9 10">
    <name type="scientific">Amanita thiersii Skay4041</name>
    <dbReference type="NCBI Taxonomy" id="703135"/>
    <lineage>
        <taxon>Eukaryota</taxon>
        <taxon>Fungi</taxon>
        <taxon>Dikarya</taxon>
        <taxon>Basidiomycota</taxon>
        <taxon>Agaricomycotina</taxon>
        <taxon>Agaricomycetes</taxon>
        <taxon>Agaricomycetidae</taxon>
        <taxon>Agaricales</taxon>
        <taxon>Pluteineae</taxon>
        <taxon>Amanitaceae</taxon>
        <taxon>Amanita</taxon>
    </lineage>
</organism>
<reference evidence="9 10" key="1">
    <citation type="submission" date="2014-02" db="EMBL/GenBank/DDBJ databases">
        <title>Transposable element dynamics among asymbiotic and ectomycorrhizal Amanita fungi.</title>
        <authorList>
            <consortium name="DOE Joint Genome Institute"/>
            <person name="Hess J."/>
            <person name="Skrede I."/>
            <person name="Wolfe B."/>
            <person name="LaButti K."/>
            <person name="Ohm R.A."/>
            <person name="Grigoriev I.V."/>
            <person name="Pringle A."/>
        </authorList>
    </citation>
    <scope>NUCLEOTIDE SEQUENCE [LARGE SCALE GENOMIC DNA]</scope>
    <source>
        <strain evidence="9 10">SKay4041</strain>
    </source>
</reference>
<keyword evidence="6" id="KW-0175">Coiled coil</keyword>
<evidence type="ECO:0000256" key="5">
    <source>
        <dbReference type="ARBA" id="ARBA00023242"/>
    </source>
</evidence>
<dbReference type="GO" id="GO:0008270">
    <property type="term" value="F:zinc ion binding"/>
    <property type="evidence" value="ECO:0007669"/>
    <property type="project" value="InterPro"/>
</dbReference>
<dbReference type="SMART" id="SM00906">
    <property type="entry name" value="Fungal_trans"/>
    <property type="match status" value="1"/>
</dbReference>
<keyword evidence="4" id="KW-0804">Transcription</keyword>
<evidence type="ECO:0000313" key="10">
    <source>
        <dbReference type="Proteomes" id="UP000242287"/>
    </source>
</evidence>
<sequence>MPKITVDLNRRPGPQPNVLKRNQACHQCRRRKLVSDAQRPCSTCIRSHNHSIAHAPPGMQMPPKPVCTYDEVAEATTPAEGPKNKYERLENRINELEALLRQKQEAEVSPLVSNRSATISAENLGLDDSVRSNQSEQSSALTPDFTTLSSSESKTDTYSPAFTHLSIIQSQGATPAPSQSVLSSSYPPMTPDSITSVLPNNPSYGLDVVWSNWPARLPERPLLLHLVDVFFKFHHHAHRLFHRTTFLTTLSLPPNHPKFPSSTVLHAICAIGSMYTAAVTSPPRPTFEEFPPDEIFLERQRLKEQRPDSFAEQQAKIARELAERLNTLGKDLFQVFQAQIVLTWFYWSHSRWVDVFFSSAVTTRLSVPLGLNMCPPFNSITKTQRPASILPPARTVIEDETRRNAFWLAYTNERLHGCGNGWALSLDDQDISQLLPVRGDEFDQGHLVLAQDRQWAHTRNVLLNNPEEITDSFTLYIKGSILISRVKTFNLRFRARHYAGDSAVSSDFSDGQTISERADPRGSQAFIELDYTVDTFASTFPSHCRNPIMNNIIDSHLYTACLIPHIASIILHDPHADVQQSGCISALKILTAARAILDLTYSVCSTSYDITLLDTFCSFCWFSAGRVLIRFLGAVQDANNHEQATTLQTEIEFIHSALGRLGERIPLAFRFAKMLEDLMAARCGQISRTGCQIRTTEISRVDAAYGQPFSDIDSTPYISLA</sequence>
<dbReference type="GO" id="GO:0006351">
    <property type="term" value="P:DNA-templated transcription"/>
    <property type="evidence" value="ECO:0007669"/>
    <property type="project" value="InterPro"/>
</dbReference>
<dbReference type="STRING" id="703135.A0A2A9P0M5"/>
<dbReference type="Pfam" id="PF04082">
    <property type="entry name" value="Fungal_trans"/>
    <property type="match status" value="1"/>
</dbReference>
<dbReference type="Gene3D" id="4.10.240.10">
    <property type="entry name" value="Zn(2)-C6 fungal-type DNA-binding domain"/>
    <property type="match status" value="1"/>
</dbReference>
<dbReference type="CDD" id="cd12148">
    <property type="entry name" value="fungal_TF_MHR"/>
    <property type="match status" value="1"/>
</dbReference>
<dbReference type="EMBL" id="KZ301969">
    <property type="protein sequence ID" value="PFH54567.1"/>
    <property type="molecule type" value="Genomic_DNA"/>
</dbReference>
<dbReference type="InterPro" id="IPR001138">
    <property type="entry name" value="Zn2Cys6_DnaBD"/>
</dbReference>
<dbReference type="CDD" id="cd00067">
    <property type="entry name" value="GAL4"/>
    <property type="match status" value="1"/>
</dbReference>
<evidence type="ECO:0000256" key="1">
    <source>
        <dbReference type="ARBA" id="ARBA00004123"/>
    </source>
</evidence>
<name>A0A2A9P0M5_9AGAR</name>